<keyword evidence="2" id="KW-1185">Reference proteome</keyword>
<protein>
    <submittedName>
        <fullName evidence="1">Uncharacterized protein</fullName>
    </submittedName>
</protein>
<organism evidence="1 2">
    <name type="scientific">Vespula squamosa</name>
    <name type="common">Southern yellow jacket</name>
    <name type="synonym">Wasp</name>
    <dbReference type="NCBI Taxonomy" id="30214"/>
    <lineage>
        <taxon>Eukaryota</taxon>
        <taxon>Metazoa</taxon>
        <taxon>Ecdysozoa</taxon>
        <taxon>Arthropoda</taxon>
        <taxon>Hexapoda</taxon>
        <taxon>Insecta</taxon>
        <taxon>Pterygota</taxon>
        <taxon>Neoptera</taxon>
        <taxon>Endopterygota</taxon>
        <taxon>Hymenoptera</taxon>
        <taxon>Apocrita</taxon>
        <taxon>Aculeata</taxon>
        <taxon>Vespoidea</taxon>
        <taxon>Vespidae</taxon>
        <taxon>Vespinae</taxon>
        <taxon>Vespula</taxon>
    </lineage>
</organism>
<gene>
    <name evidence="1" type="ORF">V1478_005308</name>
</gene>
<sequence length="102" mass="11818">MGEEKVKCYSSLVITYAILFTIHGTNSPNSNRTLYELYEVLLSAFTFCNFHIFKYPESPKLSSKASINCIDISLDQIKEITEDIFSKLKKERTLRTLKKKDK</sequence>
<dbReference type="Proteomes" id="UP001607302">
    <property type="component" value="Unassembled WGS sequence"/>
</dbReference>
<dbReference type="EMBL" id="JAUDFV010000110">
    <property type="protein sequence ID" value="KAL2730895.1"/>
    <property type="molecule type" value="Genomic_DNA"/>
</dbReference>
<proteinExistence type="predicted"/>
<evidence type="ECO:0000313" key="2">
    <source>
        <dbReference type="Proteomes" id="UP001607302"/>
    </source>
</evidence>
<reference evidence="1 2" key="1">
    <citation type="journal article" date="2024" name="Ann. Entomol. Soc. Am.">
        <title>Genomic analyses of the southern and eastern yellowjacket wasps (Hymenoptera: Vespidae) reveal evolutionary signatures of social life.</title>
        <authorList>
            <person name="Catto M.A."/>
            <person name="Caine P.B."/>
            <person name="Orr S.E."/>
            <person name="Hunt B.G."/>
            <person name="Goodisman M.A.D."/>
        </authorList>
    </citation>
    <scope>NUCLEOTIDE SEQUENCE [LARGE SCALE GENOMIC DNA]</scope>
    <source>
        <strain evidence="1">233</strain>
        <tissue evidence="1">Head and thorax</tissue>
    </source>
</reference>
<name>A0ABD2BDT9_VESSQ</name>
<dbReference type="AlphaFoldDB" id="A0ABD2BDT9"/>
<accession>A0ABD2BDT9</accession>
<evidence type="ECO:0000313" key="1">
    <source>
        <dbReference type="EMBL" id="KAL2730895.1"/>
    </source>
</evidence>
<comment type="caution">
    <text evidence="1">The sequence shown here is derived from an EMBL/GenBank/DDBJ whole genome shotgun (WGS) entry which is preliminary data.</text>
</comment>